<dbReference type="Proteomes" id="UP000178583">
    <property type="component" value="Unassembled WGS sequence"/>
</dbReference>
<organism evidence="2 3">
    <name type="scientific">Candidatus Berkelbacteria bacterium RIFOXYA2_FULL_43_10</name>
    <dbReference type="NCBI Taxonomy" id="1797472"/>
    <lineage>
        <taxon>Bacteria</taxon>
        <taxon>Candidatus Berkelbacteria</taxon>
    </lineage>
</organism>
<evidence type="ECO:0000313" key="2">
    <source>
        <dbReference type="EMBL" id="OGD62792.1"/>
    </source>
</evidence>
<comment type="caution">
    <text evidence="2">The sequence shown here is derived from an EMBL/GenBank/DDBJ whole genome shotgun (WGS) entry which is preliminary data.</text>
</comment>
<dbReference type="InterPro" id="IPR048846">
    <property type="entry name" value="PaaX-like_central"/>
</dbReference>
<feature type="domain" description="Transcriptional repressor PaaX-like central Cas2-like" evidence="1">
    <location>
        <begin position="107"/>
        <end position="171"/>
    </location>
</feature>
<evidence type="ECO:0000313" key="3">
    <source>
        <dbReference type="Proteomes" id="UP000178583"/>
    </source>
</evidence>
<dbReference type="Pfam" id="PF20803">
    <property type="entry name" value="PaaX_M"/>
    <property type="match status" value="1"/>
</dbReference>
<name>A0A1F5E5X4_9BACT</name>
<sequence>MVSSTGIRASQKIVFSSAEFLLSSLIKLCENSIDSIITRNQVWNEIKSNDECRDWTKSHFYVTLNNLKYSKYINVDSKNNSVMYTNKAKLKLVDLIAKDRVGVDSYRFISFDIPELLRKQRDAFRRTIKRMGFIQIQKSLWVINKDVGDLVEITALEYGIEKYVIYFVSAKSDIDGIIDRKFSRLRPNN</sequence>
<accession>A0A1F5E5X4</accession>
<gene>
    <name evidence="2" type="ORF">A2215_02070</name>
</gene>
<evidence type="ECO:0000259" key="1">
    <source>
        <dbReference type="Pfam" id="PF20803"/>
    </source>
</evidence>
<dbReference type="EMBL" id="MEZY01000043">
    <property type="protein sequence ID" value="OGD62792.1"/>
    <property type="molecule type" value="Genomic_DNA"/>
</dbReference>
<proteinExistence type="predicted"/>
<dbReference type="AlphaFoldDB" id="A0A1F5E5X4"/>
<reference evidence="2 3" key="1">
    <citation type="journal article" date="2016" name="Nat. Commun.">
        <title>Thousands of microbial genomes shed light on interconnected biogeochemical processes in an aquifer system.</title>
        <authorList>
            <person name="Anantharaman K."/>
            <person name="Brown C.T."/>
            <person name="Hug L.A."/>
            <person name="Sharon I."/>
            <person name="Castelle C.J."/>
            <person name="Probst A.J."/>
            <person name="Thomas B.C."/>
            <person name="Singh A."/>
            <person name="Wilkins M.J."/>
            <person name="Karaoz U."/>
            <person name="Brodie E.L."/>
            <person name="Williams K.H."/>
            <person name="Hubbard S.S."/>
            <person name="Banfield J.F."/>
        </authorList>
    </citation>
    <scope>NUCLEOTIDE SEQUENCE [LARGE SCALE GENOMIC DNA]</scope>
</reference>
<protein>
    <recommendedName>
        <fullName evidence="1">Transcriptional repressor PaaX-like central Cas2-like domain-containing protein</fullName>
    </recommendedName>
</protein>